<evidence type="ECO:0000256" key="1">
    <source>
        <dbReference type="ARBA" id="ARBA00008769"/>
    </source>
</evidence>
<dbReference type="GO" id="GO:0008643">
    <property type="term" value="P:carbohydrate transport"/>
    <property type="evidence" value="ECO:0007669"/>
    <property type="project" value="InterPro"/>
</dbReference>
<dbReference type="InterPro" id="IPR038673">
    <property type="entry name" value="OprB_sf"/>
</dbReference>
<dbReference type="PANTHER" id="PTHR37944">
    <property type="entry name" value="PORIN B"/>
    <property type="match status" value="1"/>
</dbReference>
<reference evidence="4 5" key="1">
    <citation type="submission" date="2018-11" db="EMBL/GenBank/DDBJ databases">
        <authorList>
            <person name="Peiro R."/>
            <person name="Begona"/>
            <person name="Cbmso G."/>
            <person name="Lopez M."/>
            <person name="Gonzalez S."/>
            <person name="Sacristan E."/>
            <person name="Castillo E."/>
        </authorList>
    </citation>
    <scope>NUCLEOTIDE SEQUENCE [LARGE SCALE GENOMIC DNA]</scope>
    <source>
        <strain evidence="4">Brev_genome</strain>
    </source>
</reference>
<dbReference type="InterPro" id="IPR007049">
    <property type="entry name" value="Carb-sel_porin_OprB"/>
</dbReference>
<dbReference type="InterPro" id="IPR052932">
    <property type="entry name" value="OprB_Porin"/>
</dbReference>
<reference evidence="3 6" key="2">
    <citation type="submission" date="2020-01" db="EMBL/GenBank/DDBJ databases">
        <authorList>
            <person name="Wang S."/>
        </authorList>
    </citation>
    <scope>NUCLEOTIDE SEQUENCE [LARGE SCALE GENOMIC DNA]</scope>
    <source>
        <strain evidence="3 6">D151-2-6</strain>
    </source>
</reference>
<gene>
    <name evidence="4" type="primary">oprB</name>
    <name evidence="4" type="ORF">BREV_BREV_03411</name>
    <name evidence="3" type="ORF">GYM46_04180</name>
</gene>
<keyword evidence="5" id="KW-1185">Reference proteome</keyword>
<dbReference type="KEGG" id="bmed:GYM46_04180"/>
<organism evidence="4 5">
    <name type="scientific">Brevundimonas mediterranea</name>
    <dbReference type="NCBI Taxonomy" id="74329"/>
    <lineage>
        <taxon>Bacteria</taxon>
        <taxon>Pseudomonadati</taxon>
        <taxon>Pseudomonadota</taxon>
        <taxon>Alphaproteobacteria</taxon>
        <taxon>Caulobacterales</taxon>
        <taxon>Caulobacteraceae</taxon>
        <taxon>Brevundimonas</taxon>
    </lineage>
</organism>
<evidence type="ECO:0000313" key="4">
    <source>
        <dbReference type="EMBL" id="VDC48981.1"/>
    </source>
</evidence>
<feature type="signal peptide" evidence="2">
    <location>
        <begin position="1"/>
        <end position="34"/>
    </location>
</feature>
<dbReference type="RefSeq" id="WP_040349939.1">
    <property type="nucleotide sequence ID" value="NZ_CP048751.1"/>
</dbReference>
<name>A0A6G7EF15_9CAUL</name>
<feature type="chain" id="PRO_5044517682" evidence="2">
    <location>
        <begin position="35"/>
        <end position="409"/>
    </location>
</feature>
<dbReference type="Proteomes" id="UP000289220">
    <property type="component" value="Unassembled WGS sequence"/>
</dbReference>
<dbReference type="PANTHER" id="PTHR37944:SF1">
    <property type="entry name" value="PORIN B"/>
    <property type="match status" value="1"/>
</dbReference>
<evidence type="ECO:0000313" key="6">
    <source>
        <dbReference type="Proteomes" id="UP000501325"/>
    </source>
</evidence>
<evidence type="ECO:0000313" key="3">
    <source>
        <dbReference type="EMBL" id="QIH72231.1"/>
    </source>
</evidence>
<dbReference type="GO" id="GO:0016020">
    <property type="term" value="C:membrane"/>
    <property type="evidence" value="ECO:0007669"/>
    <property type="project" value="InterPro"/>
</dbReference>
<sequence length="409" mass="42989">MQNAKPSVFKPLVAAVAAACAAMGAAMGAAPAHAQDQAQDQARAADPDWTLSAEYTADVSGVVSGGAQRAGRYLDNLSVELDGDLEQAWGWRGARLHMSGLYNGGGEPNALAGTLQGVDNIEVAAQGARLFEAWIEQDLGGSATLLAGLYDLNSEFYATEASGLLISPPFGIGSELASTGPNGPAIFPSSSLAARLRVGDPDRTYVQAAVVNADARTFGDHGGVDTDLDHGVLAIAEVGSHAPFRYAFGVWRYNQRQDDIRDLTPDGDPAHSIAQGAYALAEGQIWGAAAPDGPQVDAFARLGLSDGDTTDFQGGWQAGVLVRQVFAARPDSQLSFGLHQGWLSSKARANLTDTPADPARYEEGLELTYADRIGRFTIQPDIQLIRDPGGLKDVDDVVVVSLRVITPLF</sequence>
<dbReference type="Gene3D" id="2.40.160.180">
    <property type="entry name" value="Carbohydrate-selective porin OprB"/>
    <property type="match status" value="1"/>
</dbReference>
<comment type="similarity">
    <text evidence="1 2">Belongs to the OprB family.</text>
</comment>
<dbReference type="AlphaFoldDB" id="A0A6G7EF15"/>
<keyword evidence="2" id="KW-0732">Signal</keyword>
<evidence type="ECO:0000256" key="2">
    <source>
        <dbReference type="RuleBase" id="RU363072"/>
    </source>
</evidence>
<dbReference type="Pfam" id="PF04966">
    <property type="entry name" value="OprB"/>
    <property type="match status" value="1"/>
</dbReference>
<dbReference type="Proteomes" id="UP000501325">
    <property type="component" value="Chromosome"/>
</dbReference>
<dbReference type="EMBL" id="CP048751">
    <property type="protein sequence ID" value="QIH72231.1"/>
    <property type="molecule type" value="Genomic_DNA"/>
</dbReference>
<dbReference type="EMBL" id="UXHF01000134">
    <property type="protein sequence ID" value="VDC48981.1"/>
    <property type="molecule type" value="Genomic_DNA"/>
</dbReference>
<evidence type="ECO:0000313" key="5">
    <source>
        <dbReference type="Proteomes" id="UP000289220"/>
    </source>
</evidence>
<protein>
    <submittedName>
        <fullName evidence="3 4">Porin</fullName>
    </submittedName>
</protein>
<proteinExistence type="inferred from homology"/>
<accession>A0A6G7EF15</accession>
<dbReference type="GO" id="GO:0015288">
    <property type="term" value="F:porin activity"/>
    <property type="evidence" value="ECO:0007669"/>
    <property type="project" value="InterPro"/>
</dbReference>